<dbReference type="AlphaFoldDB" id="A0A0W8G3B2"/>
<reference evidence="2" key="1">
    <citation type="journal article" date="2015" name="Proc. Natl. Acad. Sci. U.S.A.">
        <title>Networks of energetic and metabolic interactions define dynamics in microbial communities.</title>
        <authorList>
            <person name="Embree M."/>
            <person name="Liu J.K."/>
            <person name="Al-Bassam M.M."/>
            <person name="Zengler K."/>
        </authorList>
    </citation>
    <scope>NUCLEOTIDE SEQUENCE</scope>
</reference>
<dbReference type="InterPro" id="IPR018758">
    <property type="entry name" value="FtrD-like"/>
</dbReference>
<proteinExistence type="predicted"/>
<accession>A0A0W8G3B2</accession>
<name>A0A0W8G3B2_9ZZZZ</name>
<comment type="caution">
    <text evidence="2">The sequence shown here is derived from an EMBL/GenBank/DDBJ whole genome shotgun (WGS) entry which is preliminary data.</text>
</comment>
<feature type="domain" description="Membrane iron-sulfur containing protein FtrD-like" evidence="1">
    <location>
        <begin position="55"/>
        <end position="156"/>
    </location>
</feature>
<protein>
    <recommendedName>
        <fullName evidence="1">Membrane iron-sulfur containing protein FtrD-like domain-containing protein</fullName>
    </recommendedName>
</protein>
<evidence type="ECO:0000259" key="1">
    <source>
        <dbReference type="Pfam" id="PF10080"/>
    </source>
</evidence>
<dbReference type="Pfam" id="PF10080">
    <property type="entry name" value="FtrD-like"/>
    <property type="match status" value="1"/>
</dbReference>
<sequence>MKKLLLSLALPAVVVTLAAVLDGPATARAFLGFGERHASVALRDGVVTIPLADVSGGTAKFYTVKVHGTDVRFFILTTPDGVTRSAFDACDVCYPARKGYEQDGPDMICRNCGLRFREDLVGEVRGGCNPSPLAHELADGTIRITEAALMEGLRYFPGGAS</sequence>
<organism evidence="2">
    <name type="scientific">hydrocarbon metagenome</name>
    <dbReference type="NCBI Taxonomy" id="938273"/>
    <lineage>
        <taxon>unclassified sequences</taxon>
        <taxon>metagenomes</taxon>
        <taxon>ecological metagenomes</taxon>
    </lineage>
</organism>
<dbReference type="EMBL" id="LNQE01000303">
    <property type="protein sequence ID" value="KUG27659.1"/>
    <property type="molecule type" value="Genomic_DNA"/>
</dbReference>
<gene>
    <name evidence="2" type="ORF">ASZ90_002493</name>
</gene>
<evidence type="ECO:0000313" key="2">
    <source>
        <dbReference type="EMBL" id="KUG27659.1"/>
    </source>
</evidence>